<dbReference type="EMBL" id="KQ964519">
    <property type="protein sequence ID" value="KXN69920.1"/>
    <property type="molecule type" value="Genomic_DNA"/>
</dbReference>
<organism evidence="4 5">
    <name type="scientific">Conidiobolus coronatus (strain ATCC 28846 / CBS 209.66 / NRRL 28638)</name>
    <name type="common">Delacroixia coronata</name>
    <dbReference type="NCBI Taxonomy" id="796925"/>
    <lineage>
        <taxon>Eukaryota</taxon>
        <taxon>Fungi</taxon>
        <taxon>Fungi incertae sedis</taxon>
        <taxon>Zoopagomycota</taxon>
        <taxon>Entomophthoromycotina</taxon>
        <taxon>Entomophthoromycetes</taxon>
        <taxon>Entomophthorales</taxon>
        <taxon>Ancylistaceae</taxon>
        <taxon>Conidiobolus</taxon>
    </lineage>
</organism>
<evidence type="ECO:0000256" key="2">
    <source>
        <dbReference type="ARBA" id="ARBA00038334"/>
    </source>
</evidence>
<dbReference type="PRINTS" id="PR00412">
    <property type="entry name" value="EPOXHYDRLASE"/>
</dbReference>
<accession>A0A137P4H0</accession>
<dbReference type="Pfam" id="PF00561">
    <property type="entry name" value="Abhydrolase_1"/>
    <property type="match status" value="1"/>
</dbReference>
<comment type="similarity">
    <text evidence="2">Belongs to the AB hydrolase superfamily. Epoxide hydrolase family.</text>
</comment>
<dbReference type="OMA" id="LASACIH"/>
<dbReference type="InterPro" id="IPR000639">
    <property type="entry name" value="Epox_hydrolase-like"/>
</dbReference>
<dbReference type="InterPro" id="IPR000073">
    <property type="entry name" value="AB_hydrolase_1"/>
</dbReference>
<evidence type="ECO:0000313" key="4">
    <source>
        <dbReference type="EMBL" id="KXN69920.1"/>
    </source>
</evidence>
<keyword evidence="1 4" id="KW-0378">Hydrolase</keyword>
<reference evidence="4 5" key="1">
    <citation type="journal article" date="2015" name="Genome Biol. Evol.">
        <title>Phylogenomic analyses indicate that early fungi evolved digesting cell walls of algal ancestors of land plants.</title>
        <authorList>
            <person name="Chang Y."/>
            <person name="Wang S."/>
            <person name="Sekimoto S."/>
            <person name="Aerts A.L."/>
            <person name="Choi C."/>
            <person name="Clum A."/>
            <person name="LaButti K.M."/>
            <person name="Lindquist E.A."/>
            <person name="Yee Ngan C."/>
            <person name="Ohm R.A."/>
            <person name="Salamov A.A."/>
            <person name="Grigoriev I.V."/>
            <person name="Spatafora J.W."/>
            <person name="Berbee M.L."/>
        </authorList>
    </citation>
    <scope>NUCLEOTIDE SEQUENCE [LARGE SCALE GENOMIC DNA]</scope>
    <source>
        <strain evidence="4 5">NRRL 28638</strain>
    </source>
</reference>
<dbReference type="PANTHER" id="PTHR43329">
    <property type="entry name" value="EPOXIDE HYDROLASE"/>
    <property type="match status" value="1"/>
</dbReference>
<evidence type="ECO:0000313" key="5">
    <source>
        <dbReference type="Proteomes" id="UP000070444"/>
    </source>
</evidence>
<feature type="domain" description="AB hydrolase-1" evidence="3">
    <location>
        <begin position="32"/>
        <end position="172"/>
    </location>
</feature>
<gene>
    <name evidence="4" type="ORF">CONCODRAFT_71117</name>
</gene>
<dbReference type="InterPro" id="IPR029058">
    <property type="entry name" value="AB_hydrolase_fold"/>
</dbReference>
<proteinExistence type="inferred from homology"/>
<dbReference type="Gene3D" id="3.40.50.1820">
    <property type="entry name" value="alpha/beta hydrolase"/>
    <property type="match status" value="1"/>
</dbReference>
<evidence type="ECO:0000259" key="3">
    <source>
        <dbReference type="Pfam" id="PF00561"/>
    </source>
</evidence>
<sequence>MTKSPLDYNHKYVKIDGYNYHYVDEGNENGELLVFVHGWPELWISHKHQIEYFSKLGYRCVAVDIIGIGGSEGPNVTDKHNLEAECLNKYTYKSNCQALNCLVKEELKREQAIFIGHDWGSMIVWRMSQYFPETVKALASACIHYDPPADNWIELDTMIQYIPAMEYQRDIAYKNWETECKENVR</sequence>
<keyword evidence="5" id="KW-1185">Reference proteome</keyword>
<dbReference type="OrthoDB" id="408373at2759"/>
<dbReference type="Proteomes" id="UP000070444">
    <property type="component" value="Unassembled WGS sequence"/>
</dbReference>
<protein>
    <submittedName>
        <fullName evidence="4">Alpha/beta-hydrolase</fullName>
    </submittedName>
</protein>
<dbReference type="SUPFAM" id="SSF53474">
    <property type="entry name" value="alpha/beta-Hydrolases"/>
    <property type="match status" value="1"/>
</dbReference>
<name>A0A137P4H0_CONC2</name>
<dbReference type="STRING" id="796925.A0A137P4H0"/>
<dbReference type="AlphaFoldDB" id="A0A137P4H0"/>
<dbReference type="GO" id="GO:0016787">
    <property type="term" value="F:hydrolase activity"/>
    <property type="evidence" value="ECO:0007669"/>
    <property type="project" value="UniProtKB-KW"/>
</dbReference>
<evidence type="ECO:0000256" key="1">
    <source>
        <dbReference type="ARBA" id="ARBA00022801"/>
    </source>
</evidence>